<dbReference type="EMBL" id="CM046131">
    <property type="protein sequence ID" value="KAI8429600.1"/>
    <property type="molecule type" value="Genomic_DNA"/>
</dbReference>
<proteinExistence type="predicted"/>
<reference evidence="1 2" key="1">
    <citation type="journal article" date="2022" name="Genome Biol. Evol.">
        <title>The Spruce Budworm Genome: Reconstructing the Evolutionary History of Antifreeze Proteins.</title>
        <authorList>
            <person name="Beliveau C."/>
            <person name="Gagne P."/>
            <person name="Picq S."/>
            <person name="Vernygora O."/>
            <person name="Keeling C.I."/>
            <person name="Pinkney K."/>
            <person name="Doucet D."/>
            <person name="Wen F."/>
            <person name="Johnston J.S."/>
            <person name="Maaroufi H."/>
            <person name="Boyle B."/>
            <person name="Laroche J."/>
            <person name="Dewar K."/>
            <person name="Juretic N."/>
            <person name="Blackburn G."/>
            <person name="Nisole A."/>
            <person name="Brunet B."/>
            <person name="Brandao M."/>
            <person name="Lumley L."/>
            <person name="Duan J."/>
            <person name="Quan G."/>
            <person name="Lucarotti C.J."/>
            <person name="Roe A.D."/>
            <person name="Sperling F.A.H."/>
            <person name="Levesque R.C."/>
            <person name="Cusson M."/>
        </authorList>
    </citation>
    <scope>NUCLEOTIDE SEQUENCE [LARGE SCALE GENOMIC DNA]</scope>
    <source>
        <strain evidence="1">Glfc:IPQL:Cfum</strain>
    </source>
</reference>
<keyword evidence="2" id="KW-1185">Reference proteome</keyword>
<comment type="caution">
    <text evidence="1">The sequence shown here is derived from an EMBL/GenBank/DDBJ whole genome shotgun (WGS) entry which is preliminary data.</text>
</comment>
<evidence type="ECO:0000313" key="2">
    <source>
        <dbReference type="Proteomes" id="UP001064048"/>
    </source>
</evidence>
<gene>
    <name evidence="1" type="ORF">MSG28_000198</name>
</gene>
<protein>
    <submittedName>
        <fullName evidence="1">Uncharacterized protein</fullName>
    </submittedName>
</protein>
<dbReference type="Proteomes" id="UP001064048">
    <property type="component" value="Chromosome Z"/>
</dbReference>
<accession>A0ACC0JZP0</accession>
<evidence type="ECO:0000313" key="1">
    <source>
        <dbReference type="EMBL" id="KAI8429600.1"/>
    </source>
</evidence>
<organism evidence="1 2">
    <name type="scientific">Choristoneura fumiferana</name>
    <name type="common">Spruce budworm moth</name>
    <name type="synonym">Archips fumiferana</name>
    <dbReference type="NCBI Taxonomy" id="7141"/>
    <lineage>
        <taxon>Eukaryota</taxon>
        <taxon>Metazoa</taxon>
        <taxon>Ecdysozoa</taxon>
        <taxon>Arthropoda</taxon>
        <taxon>Hexapoda</taxon>
        <taxon>Insecta</taxon>
        <taxon>Pterygota</taxon>
        <taxon>Neoptera</taxon>
        <taxon>Endopterygota</taxon>
        <taxon>Lepidoptera</taxon>
        <taxon>Glossata</taxon>
        <taxon>Ditrysia</taxon>
        <taxon>Tortricoidea</taxon>
        <taxon>Tortricidae</taxon>
        <taxon>Tortricinae</taxon>
        <taxon>Choristoneura</taxon>
    </lineage>
</organism>
<sequence>MKENIVRKPAHTWLTIKEHVIARTSAGFWSDQTRTIHEVCNSSPFVLSNGKYSIEVVDALAAELLDMDVISDKFEPMSPGVIDHVWGFFSGVRQRGLQTMEEMLRDGSYITAVGELSTHAGQLKIQPPRDGLPLYLTTATKSTLLKRLASSRDFLRYSAAGDIRQRGGAGVDARGVQVAEAAAAARAREDALKTQLAAGRRERRKRARDTDLPEVQLCVVCAENPKEIILLPCGHVCLCEDCSDNIQEACPICRERIHSRAPAFIT</sequence>
<name>A0ACC0JZP0_CHOFU</name>